<evidence type="ECO:0000313" key="1">
    <source>
        <dbReference type="EMBL" id="KXA42472.1"/>
    </source>
</evidence>
<dbReference type="AlphaFoldDB" id="A0A133QHV0"/>
<reference evidence="2" key="1">
    <citation type="submission" date="2016-01" db="EMBL/GenBank/DDBJ databases">
        <authorList>
            <person name="Mitreva M."/>
            <person name="Pepin K.H."/>
            <person name="Mihindukulasuriya K.A."/>
            <person name="Fulton R."/>
            <person name="Fronick C."/>
            <person name="O'Laughlin M."/>
            <person name="Miner T."/>
            <person name="Herter B."/>
            <person name="Rosa B.A."/>
            <person name="Cordes M."/>
            <person name="Tomlinson C."/>
            <person name="Wollam A."/>
            <person name="Palsikar V.B."/>
            <person name="Mardis E.R."/>
            <person name="Wilson R.K."/>
        </authorList>
    </citation>
    <scope>NUCLEOTIDE SEQUENCE [LARGE SCALE GENOMIC DNA]</scope>
    <source>
        <strain evidence="2">MJR7716</strain>
    </source>
</reference>
<dbReference type="EMBL" id="LRQG01000032">
    <property type="protein sequence ID" value="KXA42472.1"/>
    <property type="molecule type" value="Genomic_DNA"/>
</dbReference>
<accession>A0A133QHV0</accession>
<dbReference type="STRING" id="28128.HMPREF3226_00637"/>
<dbReference type="Proteomes" id="UP000070533">
    <property type="component" value="Unassembled WGS sequence"/>
</dbReference>
<keyword evidence="2" id="KW-1185">Reference proteome</keyword>
<sequence>MGNWNYSKQTLIPNWCKYEGKQLIPATKELHILITSVFTYEIIEVVSVKK</sequence>
<proteinExistence type="predicted"/>
<comment type="caution">
    <text evidence="1">The sequence shown here is derived from an EMBL/GenBank/DDBJ whole genome shotgun (WGS) entry which is preliminary data.</text>
</comment>
<evidence type="ECO:0000313" key="2">
    <source>
        <dbReference type="Proteomes" id="UP000070533"/>
    </source>
</evidence>
<organism evidence="1 2">
    <name type="scientific">Prevotella corporis</name>
    <dbReference type="NCBI Taxonomy" id="28128"/>
    <lineage>
        <taxon>Bacteria</taxon>
        <taxon>Pseudomonadati</taxon>
        <taxon>Bacteroidota</taxon>
        <taxon>Bacteroidia</taxon>
        <taxon>Bacteroidales</taxon>
        <taxon>Prevotellaceae</taxon>
        <taxon>Prevotella</taxon>
    </lineage>
</organism>
<gene>
    <name evidence="1" type="ORF">HMPREF3226_00637</name>
</gene>
<name>A0A133QHV0_9BACT</name>
<protein>
    <submittedName>
        <fullName evidence="1">Uncharacterized protein</fullName>
    </submittedName>
</protein>